<dbReference type="RefSeq" id="WP_326839941.1">
    <property type="nucleotide sequence ID" value="NZ_JBKWRC010000005.1"/>
</dbReference>
<feature type="domain" description="HTH lacI-type" evidence="4">
    <location>
        <begin position="2"/>
        <end position="56"/>
    </location>
</feature>
<dbReference type="InterPro" id="IPR001761">
    <property type="entry name" value="Peripla_BP/Lac1_sug-bd_dom"/>
</dbReference>
<evidence type="ECO:0000313" key="6">
    <source>
        <dbReference type="Proteomes" id="UP000754750"/>
    </source>
</evidence>
<evidence type="ECO:0000256" key="1">
    <source>
        <dbReference type="ARBA" id="ARBA00023015"/>
    </source>
</evidence>
<comment type="caution">
    <text evidence="5">The sequence shown here is derived from an EMBL/GenBank/DDBJ whole genome shotgun (WGS) entry which is preliminary data.</text>
</comment>
<dbReference type="GO" id="GO:0000976">
    <property type="term" value="F:transcription cis-regulatory region binding"/>
    <property type="evidence" value="ECO:0007669"/>
    <property type="project" value="TreeGrafter"/>
</dbReference>
<dbReference type="Pfam" id="PF00356">
    <property type="entry name" value="LacI"/>
    <property type="match status" value="1"/>
</dbReference>
<dbReference type="AlphaFoldDB" id="A0A928Q248"/>
<evidence type="ECO:0000256" key="2">
    <source>
        <dbReference type="ARBA" id="ARBA00023125"/>
    </source>
</evidence>
<dbReference type="PANTHER" id="PTHR30146">
    <property type="entry name" value="LACI-RELATED TRANSCRIPTIONAL REPRESSOR"/>
    <property type="match status" value="1"/>
</dbReference>
<gene>
    <name evidence="5" type="ORF">E7512_03000</name>
</gene>
<dbReference type="EMBL" id="SVNY01000001">
    <property type="protein sequence ID" value="MBE6832543.1"/>
    <property type="molecule type" value="Genomic_DNA"/>
</dbReference>
<evidence type="ECO:0000256" key="3">
    <source>
        <dbReference type="ARBA" id="ARBA00023163"/>
    </source>
</evidence>
<organism evidence="5 6">
    <name type="scientific">Faecalispora sporosphaeroides</name>
    <dbReference type="NCBI Taxonomy" id="1549"/>
    <lineage>
        <taxon>Bacteria</taxon>
        <taxon>Bacillati</taxon>
        <taxon>Bacillota</taxon>
        <taxon>Clostridia</taxon>
        <taxon>Eubacteriales</taxon>
        <taxon>Oscillospiraceae</taxon>
        <taxon>Faecalispora</taxon>
    </lineage>
</organism>
<protein>
    <submittedName>
        <fullName evidence="5">LacI family transcriptional regulator</fullName>
    </submittedName>
</protein>
<dbReference type="CDD" id="cd01392">
    <property type="entry name" value="HTH_LacI"/>
    <property type="match status" value="1"/>
</dbReference>
<keyword evidence="2" id="KW-0238">DNA-binding</keyword>
<dbReference type="GO" id="GO:0003700">
    <property type="term" value="F:DNA-binding transcription factor activity"/>
    <property type="evidence" value="ECO:0007669"/>
    <property type="project" value="TreeGrafter"/>
</dbReference>
<dbReference type="InterPro" id="IPR010982">
    <property type="entry name" value="Lambda_DNA-bd_dom_sf"/>
</dbReference>
<dbReference type="CDD" id="cd06267">
    <property type="entry name" value="PBP1_LacI_sugar_binding-like"/>
    <property type="match status" value="1"/>
</dbReference>
<dbReference type="SUPFAM" id="SSF47413">
    <property type="entry name" value="lambda repressor-like DNA-binding domains"/>
    <property type="match status" value="1"/>
</dbReference>
<dbReference type="SMART" id="SM00354">
    <property type="entry name" value="HTH_LACI"/>
    <property type="match status" value="1"/>
</dbReference>
<name>A0A928Q248_9FIRM</name>
<dbReference type="PROSITE" id="PS50932">
    <property type="entry name" value="HTH_LACI_2"/>
    <property type="match status" value="1"/>
</dbReference>
<evidence type="ECO:0000259" key="4">
    <source>
        <dbReference type="PROSITE" id="PS50932"/>
    </source>
</evidence>
<reference evidence="5" key="1">
    <citation type="submission" date="2019-04" db="EMBL/GenBank/DDBJ databases">
        <title>Evolution of Biomass-Degrading Anaerobic Consortia Revealed by Metagenomics.</title>
        <authorList>
            <person name="Peng X."/>
        </authorList>
    </citation>
    <scope>NUCLEOTIDE SEQUENCE</scope>
    <source>
        <strain evidence="5">SIG551</strain>
    </source>
</reference>
<keyword evidence="1" id="KW-0805">Transcription regulation</keyword>
<dbReference type="InterPro" id="IPR000843">
    <property type="entry name" value="HTH_LacI"/>
</dbReference>
<dbReference type="Gene3D" id="1.10.260.40">
    <property type="entry name" value="lambda repressor-like DNA-binding domains"/>
    <property type="match status" value="1"/>
</dbReference>
<dbReference type="Pfam" id="PF00532">
    <property type="entry name" value="Peripla_BP_1"/>
    <property type="match status" value="1"/>
</dbReference>
<dbReference type="InterPro" id="IPR028082">
    <property type="entry name" value="Peripla_BP_I"/>
</dbReference>
<keyword evidence="3" id="KW-0804">Transcription</keyword>
<sequence>MATLKDVAKLACVDVSTVSRALNNASYVHPDTKAKIFEAVKQLSYQPNLLAKGLRQGKRNTIGLVIPSLKLTIFGEIAQSIESEARKMGYGVMVCSTENNPAQEEECLSRLRNGFVDGIIIASTGKNGRLLRDIQCSGISVVQLVRAQEPCFSSVVADYFSSAYTSVQYLVTKGCRKIGLINGNLDITPYRERCRGYQKATAEYGISQHIFNSQSFGCDHYADGYKGASTLLNGTPGLDAIITAVDMQGIGALRALKQNHISVPGQVKVISLTGHSIGGMLETSMTSVEMPSNDIGKKVAQIIVEEIEAPQKEKPPVQHVVFKTFLVLRETT</sequence>
<proteinExistence type="predicted"/>
<dbReference type="Proteomes" id="UP000754750">
    <property type="component" value="Unassembled WGS sequence"/>
</dbReference>
<evidence type="ECO:0000313" key="5">
    <source>
        <dbReference type="EMBL" id="MBE6832543.1"/>
    </source>
</evidence>
<dbReference type="PANTHER" id="PTHR30146:SF109">
    <property type="entry name" value="HTH-TYPE TRANSCRIPTIONAL REGULATOR GALS"/>
    <property type="match status" value="1"/>
</dbReference>
<dbReference type="Gene3D" id="3.40.50.2300">
    <property type="match status" value="2"/>
</dbReference>
<accession>A0A928Q248</accession>
<dbReference type="SUPFAM" id="SSF53822">
    <property type="entry name" value="Periplasmic binding protein-like I"/>
    <property type="match status" value="1"/>
</dbReference>